<protein>
    <submittedName>
        <fullName evidence="3">Helix-turn-helix transcriptional regulator</fullName>
    </submittedName>
</protein>
<accession>A0A9Q4DBH6</accession>
<sequence>MGDLINKSLVSDRLKELRQGKNYTQQDVADIIGVGYESAKSWENSRALPRHEPLAKLAKLYGVSIDYILGQTNTKDRV</sequence>
<dbReference type="CDD" id="cd00093">
    <property type="entry name" value="HTH_XRE"/>
    <property type="match status" value="1"/>
</dbReference>
<organism evidence="3 6">
    <name type="scientific">Aerococcus mictus</name>
    <dbReference type="NCBI Taxonomy" id="2976810"/>
    <lineage>
        <taxon>Bacteria</taxon>
        <taxon>Bacillati</taxon>
        <taxon>Bacillota</taxon>
        <taxon>Bacilli</taxon>
        <taxon>Lactobacillales</taxon>
        <taxon>Aerococcaceae</taxon>
        <taxon>Aerococcus</taxon>
    </lineage>
</organism>
<keyword evidence="1" id="KW-0238">DNA-binding</keyword>
<dbReference type="Pfam" id="PF01381">
    <property type="entry name" value="HTH_3"/>
    <property type="match status" value="1"/>
</dbReference>
<dbReference type="PROSITE" id="PS50943">
    <property type="entry name" value="HTH_CROC1"/>
    <property type="match status" value="1"/>
</dbReference>
<dbReference type="EMBL" id="JAOTMY010000001">
    <property type="protein sequence ID" value="MCY3086796.1"/>
    <property type="molecule type" value="Genomic_DNA"/>
</dbReference>
<dbReference type="GO" id="GO:0003677">
    <property type="term" value="F:DNA binding"/>
    <property type="evidence" value="ECO:0007669"/>
    <property type="project" value="UniProtKB-KW"/>
</dbReference>
<reference evidence="3" key="2">
    <citation type="submission" date="2022-09" db="EMBL/GenBank/DDBJ databases">
        <title>Aerococcus urinae taxonomy study.</title>
        <authorList>
            <person name="Christensen J."/>
            <person name="Senneby E."/>
        </authorList>
    </citation>
    <scope>NUCLEOTIDE SEQUENCE</scope>
    <source>
        <strain evidence="3">LUND-41-B12</strain>
    </source>
</reference>
<dbReference type="InterPro" id="IPR001387">
    <property type="entry name" value="Cro/C1-type_HTH"/>
</dbReference>
<reference evidence="4" key="3">
    <citation type="submission" date="2024-02" db="EMBL/GenBank/DDBJ databases">
        <authorList>
            <person name="Choi B."/>
        </authorList>
    </citation>
    <scope>NUCLEOTIDE SEQUENCE</scope>
    <source>
        <strain evidence="4">UMB1016</strain>
    </source>
</reference>
<dbReference type="SUPFAM" id="SSF47413">
    <property type="entry name" value="lambda repressor-like DNA-binding domains"/>
    <property type="match status" value="1"/>
</dbReference>
<evidence type="ECO:0000313" key="4">
    <source>
        <dbReference type="EMBL" id="WWC55060.1"/>
    </source>
</evidence>
<proteinExistence type="predicted"/>
<dbReference type="PANTHER" id="PTHR46558">
    <property type="entry name" value="TRACRIPTIONAL REGULATORY PROTEIN-RELATED-RELATED"/>
    <property type="match status" value="1"/>
</dbReference>
<reference evidence="4 5" key="1">
    <citation type="journal article" date="2020" name="J. Bacteriol.">
        <title>Aerococcus urinae Isolated from Women with Lower Urinary Tract Symptoms: In Vitro Aggregation and Genome Analysis.</title>
        <authorList>
            <person name="Hilt E.E."/>
            <person name="Putonti C."/>
            <person name="Thomas-White K."/>
            <person name="Lewis A.L."/>
            <person name="Visick K.L."/>
            <person name="Gilbert N.M."/>
            <person name="Wolfe A.J."/>
        </authorList>
    </citation>
    <scope>NUCLEOTIDE SEQUENCE [LARGE SCALE GENOMIC DNA]</scope>
    <source>
        <strain evidence="4 5">UMB1016</strain>
    </source>
</reference>
<evidence type="ECO:0000259" key="2">
    <source>
        <dbReference type="PROSITE" id="PS50943"/>
    </source>
</evidence>
<dbReference type="InterPro" id="IPR010982">
    <property type="entry name" value="Lambda_DNA-bd_dom_sf"/>
</dbReference>
<dbReference type="RefSeq" id="WP_070558682.1">
    <property type="nucleotide sequence ID" value="NZ_CAJHLJ010000013.1"/>
</dbReference>
<keyword evidence="5" id="KW-1185">Reference proteome</keyword>
<accession>A0A1E9PPU4</accession>
<dbReference type="PANTHER" id="PTHR46558:SF11">
    <property type="entry name" value="HTH-TYPE TRANSCRIPTIONAL REGULATOR XRE"/>
    <property type="match status" value="1"/>
</dbReference>
<name>A0A1E9PPU4_9LACT</name>
<evidence type="ECO:0000313" key="5">
    <source>
        <dbReference type="Proteomes" id="UP000250354"/>
    </source>
</evidence>
<dbReference type="Gene3D" id="1.10.260.40">
    <property type="entry name" value="lambda repressor-like DNA-binding domains"/>
    <property type="match status" value="1"/>
</dbReference>
<dbReference type="EMBL" id="CP145132">
    <property type="protein sequence ID" value="WWC55060.1"/>
    <property type="molecule type" value="Genomic_DNA"/>
</dbReference>
<feature type="domain" description="HTH cro/C1-type" evidence="2">
    <location>
        <begin position="14"/>
        <end position="68"/>
    </location>
</feature>
<evidence type="ECO:0000313" key="6">
    <source>
        <dbReference type="Proteomes" id="UP001069047"/>
    </source>
</evidence>
<dbReference type="SMART" id="SM00530">
    <property type="entry name" value="HTH_XRE"/>
    <property type="match status" value="1"/>
</dbReference>
<gene>
    <name evidence="4" type="ORF">DBT44_0001800</name>
    <name evidence="3" type="ORF">ODY61_01550</name>
</gene>
<evidence type="ECO:0000256" key="1">
    <source>
        <dbReference type="ARBA" id="ARBA00023125"/>
    </source>
</evidence>
<evidence type="ECO:0000313" key="3">
    <source>
        <dbReference type="EMBL" id="MCY3086796.1"/>
    </source>
</evidence>
<dbReference type="Proteomes" id="UP000250354">
    <property type="component" value="Chromosome"/>
</dbReference>
<dbReference type="AlphaFoldDB" id="A0A1E9PPU4"/>
<dbReference type="Proteomes" id="UP001069047">
    <property type="component" value="Unassembled WGS sequence"/>
</dbReference>